<keyword evidence="2" id="KW-1185">Reference proteome</keyword>
<reference evidence="1 2" key="1">
    <citation type="submission" date="2019-03" db="EMBL/GenBank/DDBJ databases">
        <title>First draft genome of Liparis tanakae, snailfish: a comprehensive survey of snailfish specific genes.</title>
        <authorList>
            <person name="Kim W."/>
            <person name="Song I."/>
            <person name="Jeong J.-H."/>
            <person name="Kim D."/>
            <person name="Kim S."/>
            <person name="Ryu S."/>
            <person name="Song J.Y."/>
            <person name="Lee S.K."/>
        </authorList>
    </citation>
    <scope>NUCLEOTIDE SEQUENCE [LARGE SCALE GENOMIC DNA]</scope>
    <source>
        <tissue evidence="1">Muscle</tissue>
    </source>
</reference>
<evidence type="ECO:0000313" key="2">
    <source>
        <dbReference type="Proteomes" id="UP000314294"/>
    </source>
</evidence>
<dbReference type="AlphaFoldDB" id="A0A4Z2HGP3"/>
<gene>
    <name evidence="1" type="ORF">EYF80_024766</name>
</gene>
<proteinExistence type="predicted"/>
<organism evidence="1 2">
    <name type="scientific">Liparis tanakae</name>
    <name type="common">Tanaka's snailfish</name>
    <dbReference type="NCBI Taxonomy" id="230148"/>
    <lineage>
        <taxon>Eukaryota</taxon>
        <taxon>Metazoa</taxon>
        <taxon>Chordata</taxon>
        <taxon>Craniata</taxon>
        <taxon>Vertebrata</taxon>
        <taxon>Euteleostomi</taxon>
        <taxon>Actinopterygii</taxon>
        <taxon>Neopterygii</taxon>
        <taxon>Teleostei</taxon>
        <taxon>Neoteleostei</taxon>
        <taxon>Acanthomorphata</taxon>
        <taxon>Eupercaria</taxon>
        <taxon>Perciformes</taxon>
        <taxon>Cottioidei</taxon>
        <taxon>Cottales</taxon>
        <taxon>Liparidae</taxon>
        <taxon>Liparis</taxon>
    </lineage>
</organism>
<name>A0A4Z2HGP3_9TELE</name>
<comment type="caution">
    <text evidence="1">The sequence shown here is derived from an EMBL/GenBank/DDBJ whole genome shotgun (WGS) entry which is preliminary data.</text>
</comment>
<sequence>MVATVVVAPFQAFAYRQLRLVALAVDIVQENSSGSVAKIGVAVCMDGTAAVDLLAHHPGIVEGPVVITHCPPVSLVVDLYPALAGIRPVHQTDADRGALPAARLGSAPRQRQLASISRGRCSPEQHVILFLRVA</sequence>
<dbReference type="Proteomes" id="UP000314294">
    <property type="component" value="Unassembled WGS sequence"/>
</dbReference>
<evidence type="ECO:0000313" key="1">
    <source>
        <dbReference type="EMBL" id="TNN65027.1"/>
    </source>
</evidence>
<protein>
    <submittedName>
        <fullName evidence="1">Uncharacterized protein</fullName>
    </submittedName>
</protein>
<accession>A0A4Z2HGP3</accession>
<dbReference type="EMBL" id="SRLO01000242">
    <property type="protein sequence ID" value="TNN65027.1"/>
    <property type="molecule type" value="Genomic_DNA"/>
</dbReference>